<organism evidence="1">
    <name type="scientific">viral metagenome</name>
    <dbReference type="NCBI Taxonomy" id="1070528"/>
    <lineage>
        <taxon>unclassified sequences</taxon>
        <taxon>metagenomes</taxon>
        <taxon>organismal metagenomes</taxon>
    </lineage>
</organism>
<reference evidence="1" key="1">
    <citation type="journal article" date="2020" name="Nature">
        <title>Giant virus diversity and host interactions through global metagenomics.</title>
        <authorList>
            <person name="Schulz F."/>
            <person name="Roux S."/>
            <person name="Paez-Espino D."/>
            <person name="Jungbluth S."/>
            <person name="Walsh D.A."/>
            <person name="Denef V.J."/>
            <person name="McMahon K.D."/>
            <person name="Konstantinidis K.T."/>
            <person name="Eloe-Fadrosh E.A."/>
            <person name="Kyrpides N.C."/>
            <person name="Woyke T."/>
        </authorList>
    </citation>
    <scope>NUCLEOTIDE SEQUENCE</scope>
    <source>
        <strain evidence="1">GVMAG-M-3300023184-120</strain>
    </source>
</reference>
<accession>A0A6C0HIQ8</accession>
<evidence type="ECO:0000313" key="1">
    <source>
        <dbReference type="EMBL" id="QHT80334.1"/>
    </source>
</evidence>
<proteinExistence type="predicted"/>
<name>A0A6C0HIQ8_9ZZZZ</name>
<dbReference type="EMBL" id="MN739967">
    <property type="protein sequence ID" value="QHT80334.1"/>
    <property type="molecule type" value="Genomic_DNA"/>
</dbReference>
<dbReference type="AlphaFoldDB" id="A0A6C0HIQ8"/>
<protein>
    <submittedName>
        <fullName evidence="1">Uncharacterized protein</fullName>
    </submittedName>
</protein>
<sequence length="82" mass="9988">MQKGFINIDIFLNIFFTAHYLLKYELFPVYFREYQHYTNSLTIVYLFFLKNKLTRVSCFLLLEVEEGVLDLFRVAELIYINM</sequence>